<reference evidence="1" key="2">
    <citation type="submission" date="2020-09" db="EMBL/GenBank/DDBJ databases">
        <authorList>
            <person name="Sun Q."/>
            <person name="Ohkuma M."/>
        </authorList>
    </citation>
    <scope>NUCLEOTIDE SEQUENCE</scope>
    <source>
        <strain evidence="1">JCM 5016</strain>
    </source>
</reference>
<dbReference type="RefSeq" id="WP_190056770.1">
    <property type="nucleotide sequence ID" value="NZ_BMWH01000004.1"/>
</dbReference>
<evidence type="ECO:0000313" key="2">
    <source>
        <dbReference type="Proteomes" id="UP000623010"/>
    </source>
</evidence>
<comment type="caution">
    <text evidence="1">The sequence shown here is derived from an EMBL/GenBank/DDBJ whole genome shotgun (WGS) entry which is preliminary data.</text>
</comment>
<accession>A0A918V926</accession>
<gene>
    <name evidence="1" type="ORF">GCM10010389_17740</name>
</gene>
<name>A0A918V926_9ACTN</name>
<reference evidence="1" key="1">
    <citation type="journal article" date="2014" name="Int. J. Syst. Evol. Microbiol.">
        <title>Complete genome sequence of Corynebacterium casei LMG S-19264T (=DSM 44701T), isolated from a smear-ripened cheese.</title>
        <authorList>
            <consortium name="US DOE Joint Genome Institute (JGI-PGF)"/>
            <person name="Walter F."/>
            <person name="Albersmeier A."/>
            <person name="Kalinowski J."/>
            <person name="Ruckert C."/>
        </authorList>
    </citation>
    <scope>NUCLEOTIDE SEQUENCE</scope>
    <source>
        <strain evidence="1">JCM 5016</strain>
    </source>
</reference>
<organism evidence="1 2">
    <name type="scientific">Streptomyces echinoruber</name>
    <dbReference type="NCBI Taxonomy" id="68898"/>
    <lineage>
        <taxon>Bacteria</taxon>
        <taxon>Bacillati</taxon>
        <taxon>Actinomycetota</taxon>
        <taxon>Actinomycetes</taxon>
        <taxon>Kitasatosporales</taxon>
        <taxon>Streptomycetaceae</taxon>
        <taxon>Streptomyces</taxon>
    </lineage>
</organism>
<protein>
    <submittedName>
        <fullName evidence="1">Uncharacterized protein</fullName>
    </submittedName>
</protein>
<evidence type="ECO:0000313" key="1">
    <source>
        <dbReference type="EMBL" id="GGZ80370.1"/>
    </source>
</evidence>
<proteinExistence type="predicted"/>
<dbReference type="EMBL" id="BMWH01000004">
    <property type="protein sequence ID" value="GGZ80370.1"/>
    <property type="molecule type" value="Genomic_DNA"/>
</dbReference>
<sequence>MADIKAEITIRECADHSWFDRCVMGWAWWWQAYIPHMGQRSGFARTKEKACIKAEAAARDLAGAERPFERYTYEVADADA</sequence>
<dbReference type="AlphaFoldDB" id="A0A918V926"/>
<dbReference type="Proteomes" id="UP000623010">
    <property type="component" value="Unassembled WGS sequence"/>
</dbReference>
<keyword evidence="2" id="KW-1185">Reference proteome</keyword>